<name>A0AAD7BGN9_9AGAR</name>
<evidence type="ECO:0000256" key="2">
    <source>
        <dbReference type="ARBA" id="ARBA00022670"/>
    </source>
</evidence>
<feature type="active site" description="Charge relay system" evidence="8">
    <location>
        <position position="283"/>
    </location>
</feature>
<feature type="domain" description="Peptidase S53" evidence="10">
    <location>
        <begin position="201"/>
        <end position="568"/>
    </location>
</feature>
<evidence type="ECO:0000256" key="6">
    <source>
        <dbReference type="ARBA" id="ARBA00022837"/>
    </source>
</evidence>
<organism evidence="11 12">
    <name type="scientific">Roridomyces roridus</name>
    <dbReference type="NCBI Taxonomy" id="1738132"/>
    <lineage>
        <taxon>Eukaryota</taxon>
        <taxon>Fungi</taxon>
        <taxon>Dikarya</taxon>
        <taxon>Basidiomycota</taxon>
        <taxon>Agaricomycotina</taxon>
        <taxon>Agaricomycetes</taxon>
        <taxon>Agaricomycetidae</taxon>
        <taxon>Agaricales</taxon>
        <taxon>Marasmiineae</taxon>
        <taxon>Mycenaceae</taxon>
        <taxon>Roridomyces</taxon>
    </lineage>
</organism>
<keyword evidence="7" id="KW-0865">Zymogen</keyword>
<keyword evidence="9" id="KW-0732">Signal</keyword>
<evidence type="ECO:0000256" key="9">
    <source>
        <dbReference type="SAM" id="SignalP"/>
    </source>
</evidence>
<accession>A0AAD7BGN9</accession>
<feature type="active site" description="Charge relay system" evidence="8">
    <location>
        <position position="279"/>
    </location>
</feature>
<feature type="binding site" evidence="8">
    <location>
        <position position="548"/>
    </location>
    <ligand>
        <name>Ca(2+)</name>
        <dbReference type="ChEBI" id="CHEBI:29108"/>
    </ligand>
</feature>
<evidence type="ECO:0000259" key="10">
    <source>
        <dbReference type="PROSITE" id="PS51695"/>
    </source>
</evidence>
<dbReference type="AlphaFoldDB" id="A0AAD7BGN9"/>
<dbReference type="SUPFAM" id="SSF54897">
    <property type="entry name" value="Protease propeptides/inhibitors"/>
    <property type="match status" value="1"/>
</dbReference>
<feature type="active site" description="Charge relay system" evidence="8">
    <location>
        <position position="482"/>
    </location>
</feature>
<evidence type="ECO:0000256" key="4">
    <source>
        <dbReference type="ARBA" id="ARBA00022801"/>
    </source>
</evidence>
<keyword evidence="2 8" id="KW-0645">Protease</keyword>
<dbReference type="InterPro" id="IPR036852">
    <property type="entry name" value="Peptidase_S8/S53_dom_sf"/>
</dbReference>
<dbReference type="Proteomes" id="UP001221142">
    <property type="component" value="Unassembled WGS sequence"/>
</dbReference>
<dbReference type="InterPro" id="IPR050819">
    <property type="entry name" value="Tripeptidyl-peptidase_I"/>
</dbReference>
<dbReference type="SUPFAM" id="SSF52743">
    <property type="entry name" value="Subtilisin-like"/>
    <property type="match status" value="1"/>
</dbReference>
<keyword evidence="3 8" id="KW-0479">Metal-binding</keyword>
<evidence type="ECO:0000313" key="12">
    <source>
        <dbReference type="Proteomes" id="UP001221142"/>
    </source>
</evidence>
<dbReference type="PROSITE" id="PS51695">
    <property type="entry name" value="SEDOLISIN"/>
    <property type="match status" value="1"/>
</dbReference>
<dbReference type="EMBL" id="JARKIF010000017">
    <property type="protein sequence ID" value="KAJ7620173.1"/>
    <property type="molecule type" value="Genomic_DNA"/>
</dbReference>
<dbReference type="InterPro" id="IPR030400">
    <property type="entry name" value="Sedolisin_dom"/>
</dbReference>
<feature type="signal peptide" evidence="9">
    <location>
        <begin position="1"/>
        <end position="27"/>
    </location>
</feature>
<evidence type="ECO:0000256" key="7">
    <source>
        <dbReference type="ARBA" id="ARBA00023145"/>
    </source>
</evidence>
<feature type="binding site" evidence="8">
    <location>
        <position position="524"/>
    </location>
    <ligand>
        <name>Ca(2+)</name>
        <dbReference type="ChEBI" id="CHEBI:29108"/>
    </ligand>
</feature>
<dbReference type="CDD" id="cd11377">
    <property type="entry name" value="Pro-peptidase_S53"/>
    <property type="match status" value="1"/>
</dbReference>
<reference evidence="11" key="1">
    <citation type="submission" date="2023-03" db="EMBL/GenBank/DDBJ databases">
        <title>Massive genome expansion in bonnet fungi (Mycena s.s.) driven by repeated elements and novel gene families across ecological guilds.</title>
        <authorList>
            <consortium name="Lawrence Berkeley National Laboratory"/>
            <person name="Harder C.B."/>
            <person name="Miyauchi S."/>
            <person name="Viragh M."/>
            <person name="Kuo A."/>
            <person name="Thoen E."/>
            <person name="Andreopoulos B."/>
            <person name="Lu D."/>
            <person name="Skrede I."/>
            <person name="Drula E."/>
            <person name="Henrissat B."/>
            <person name="Morin E."/>
            <person name="Kohler A."/>
            <person name="Barry K."/>
            <person name="LaButti K."/>
            <person name="Morin E."/>
            <person name="Salamov A."/>
            <person name="Lipzen A."/>
            <person name="Mereny Z."/>
            <person name="Hegedus B."/>
            <person name="Baldrian P."/>
            <person name="Stursova M."/>
            <person name="Weitz H."/>
            <person name="Taylor A."/>
            <person name="Grigoriev I.V."/>
            <person name="Nagy L.G."/>
            <person name="Martin F."/>
            <person name="Kauserud H."/>
        </authorList>
    </citation>
    <scope>NUCLEOTIDE SEQUENCE</scope>
    <source>
        <strain evidence="11">9284</strain>
    </source>
</reference>
<keyword evidence="12" id="KW-1185">Reference proteome</keyword>
<dbReference type="InterPro" id="IPR015366">
    <property type="entry name" value="S53_propep"/>
</dbReference>
<evidence type="ECO:0000256" key="8">
    <source>
        <dbReference type="PROSITE-ProRule" id="PRU01032"/>
    </source>
</evidence>
<protein>
    <submittedName>
        <fullName evidence="11">Subtilisin-like protein</fullName>
    </submittedName>
</protein>
<keyword evidence="4 8" id="KW-0378">Hydrolase</keyword>
<dbReference type="PANTHER" id="PTHR14218">
    <property type="entry name" value="PROTEASE S8 TRIPEPTIDYL PEPTIDASE I CLN2"/>
    <property type="match status" value="1"/>
</dbReference>
<dbReference type="Pfam" id="PF09286">
    <property type="entry name" value="Pro-kuma_activ"/>
    <property type="match status" value="1"/>
</dbReference>
<dbReference type="GO" id="GO:0004252">
    <property type="term" value="F:serine-type endopeptidase activity"/>
    <property type="evidence" value="ECO:0007669"/>
    <property type="project" value="UniProtKB-UniRule"/>
</dbReference>
<dbReference type="GO" id="GO:0006508">
    <property type="term" value="P:proteolysis"/>
    <property type="evidence" value="ECO:0007669"/>
    <property type="project" value="UniProtKB-KW"/>
</dbReference>
<comment type="cofactor">
    <cofactor evidence="8">
        <name>Ca(2+)</name>
        <dbReference type="ChEBI" id="CHEBI:29108"/>
    </cofactor>
    <text evidence="8">Binds 1 Ca(2+) ion per subunit.</text>
</comment>
<dbReference type="GO" id="GO:0005576">
    <property type="term" value="C:extracellular region"/>
    <property type="evidence" value="ECO:0007669"/>
    <property type="project" value="UniProtKB-SubCell"/>
</dbReference>
<dbReference type="Gene3D" id="3.40.50.200">
    <property type="entry name" value="Peptidase S8/S53 domain"/>
    <property type="match status" value="1"/>
</dbReference>
<feature type="binding site" evidence="8">
    <location>
        <position position="523"/>
    </location>
    <ligand>
        <name>Ca(2+)</name>
        <dbReference type="ChEBI" id="CHEBI:29108"/>
    </ligand>
</feature>
<feature type="chain" id="PRO_5041913614" evidence="9">
    <location>
        <begin position="28"/>
        <end position="568"/>
    </location>
</feature>
<comment type="subcellular location">
    <subcellularLocation>
        <location evidence="1">Secreted</location>
        <location evidence="1">Extracellular space</location>
    </subcellularLocation>
</comment>
<dbReference type="PANTHER" id="PTHR14218:SF10">
    <property type="entry name" value="PEPTIDASE S53 DOMAIN-CONTAINING PROTEIN"/>
    <property type="match status" value="1"/>
</dbReference>
<gene>
    <name evidence="11" type="ORF">FB45DRAFT_1062540</name>
</gene>
<dbReference type="GO" id="GO:0008240">
    <property type="term" value="F:tripeptidyl-peptidase activity"/>
    <property type="evidence" value="ECO:0007669"/>
    <property type="project" value="TreeGrafter"/>
</dbReference>
<feature type="binding site" evidence="8">
    <location>
        <position position="546"/>
    </location>
    <ligand>
        <name>Ca(2+)</name>
        <dbReference type="ChEBI" id="CHEBI:29108"/>
    </ligand>
</feature>
<keyword evidence="6 8" id="KW-0106">Calcium</keyword>
<sequence length="568" mass="59708">MAHGADWIGMSFLKIFHLLALAALVSAGSFTPHDSRSAAPAGIISEGAALDSDQLTLRFALAGNNISGLHDTLTARSTPGNAAFRQWLSADEVKEFVKPSSETLAAFENFTSANGLSATSTSPQGNWVSVNMSVFQANTLFRAQYQRFSHPSLAEPLTRTLAISLPSELVGHVDAIHPGTDFSIITPQMAVQRQPSFGKRDQHPSASCNTSIPSTAASARTDTRILVTGFVGRSPSQESLSDFLGEFRPDIPKNTSFNLTRIDNSSFVSDGTFDDLTLEADIDVQYTVGVATGVPVDFLSVGGDESLSSLATAILDQISFVAGMDNPPSTMTSSFGVAETDVGVALATSVCNGLASLSARGISVLFSSGDGGVHGSDDDLSLCNTTTFVPAFPASCPWVTTVGATIGFGPEIAMNLTSGGFSDVFPRPSYQEQAVESFLAELPKDFPGTFNTTGRGYPDVAIQANNFAYVSQGVHSKVGGTSLSSPTFASIIALVNDRLLGAREQPLGFLNPWIYKHADAFTDITAGHNSGDLCPESSVAFDAVKGWDPLTGVGTPVFDRLLQAAFAK</sequence>
<evidence type="ECO:0000256" key="1">
    <source>
        <dbReference type="ARBA" id="ARBA00004239"/>
    </source>
</evidence>
<proteinExistence type="predicted"/>
<dbReference type="GO" id="GO:0046872">
    <property type="term" value="F:metal ion binding"/>
    <property type="evidence" value="ECO:0007669"/>
    <property type="project" value="UniProtKB-UniRule"/>
</dbReference>
<evidence type="ECO:0000256" key="5">
    <source>
        <dbReference type="ARBA" id="ARBA00022825"/>
    </source>
</evidence>
<evidence type="ECO:0000313" key="11">
    <source>
        <dbReference type="EMBL" id="KAJ7620173.1"/>
    </source>
</evidence>
<dbReference type="SMART" id="SM00944">
    <property type="entry name" value="Pro-kuma_activ"/>
    <property type="match status" value="1"/>
</dbReference>
<dbReference type="CDD" id="cd04056">
    <property type="entry name" value="Peptidases_S53"/>
    <property type="match status" value="1"/>
</dbReference>
<evidence type="ECO:0000256" key="3">
    <source>
        <dbReference type="ARBA" id="ARBA00022723"/>
    </source>
</evidence>
<keyword evidence="5 8" id="KW-0720">Serine protease</keyword>
<comment type="caution">
    <text evidence="11">The sequence shown here is derived from an EMBL/GenBank/DDBJ whole genome shotgun (WGS) entry which is preliminary data.</text>
</comment>